<evidence type="ECO:0000256" key="6">
    <source>
        <dbReference type="ARBA" id="ARBA00052582"/>
    </source>
</evidence>
<comment type="caution">
    <text evidence="11">The sequence shown here is derived from an EMBL/GenBank/DDBJ whole genome shotgun (WGS) entry which is preliminary data.</text>
</comment>
<evidence type="ECO:0000259" key="10">
    <source>
        <dbReference type="Pfam" id="PF14833"/>
    </source>
</evidence>
<dbReference type="PANTHER" id="PTHR43580:SF2">
    <property type="entry name" value="CYTOKINE-LIKE NUCLEAR FACTOR N-PAC"/>
    <property type="match status" value="1"/>
</dbReference>
<organism evidence="11 12">
    <name type="scientific">Cannabis sativa</name>
    <name type="common">Hemp</name>
    <name type="synonym">Marijuana</name>
    <dbReference type="NCBI Taxonomy" id="3483"/>
    <lineage>
        <taxon>Eukaryota</taxon>
        <taxon>Viridiplantae</taxon>
        <taxon>Streptophyta</taxon>
        <taxon>Embryophyta</taxon>
        <taxon>Tracheophyta</taxon>
        <taxon>Spermatophyta</taxon>
        <taxon>Magnoliopsida</taxon>
        <taxon>eudicotyledons</taxon>
        <taxon>Gunneridae</taxon>
        <taxon>Pentapetalae</taxon>
        <taxon>rosids</taxon>
        <taxon>fabids</taxon>
        <taxon>Rosales</taxon>
        <taxon>Cannabaceae</taxon>
        <taxon>Cannabis</taxon>
    </lineage>
</organism>
<dbReference type="GO" id="GO:0009507">
    <property type="term" value="C:chloroplast"/>
    <property type="evidence" value="ECO:0007669"/>
    <property type="project" value="TreeGrafter"/>
</dbReference>
<dbReference type="InterPro" id="IPR051265">
    <property type="entry name" value="HIBADH-related_NP60_sf"/>
</dbReference>
<dbReference type="Gene3D" id="3.40.50.720">
    <property type="entry name" value="NAD(P)-binding Rossmann-like Domain"/>
    <property type="match status" value="2"/>
</dbReference>
<dbReference type="InterPro" id="IPR013328">
    <property type="entry name" value="6PGD_dom2"/>
</dbReference>
<proteinExistence type="inferred from homology"/>
<gene>
    <name evidence="11" type="ORF">G4B88_019879</name>
</gene>
<dbReference type="InterPro" id="IPR029154">
    <property type="entry name" value="HIBADH-like_NADP-bd"/>
</dbReference>
<keyword evidence="4" id="KW-0346">Stress response</keyword>
<feature type="domain" description="6-phosphogluconate dehydrogenase NADP-binding" evidence="9">
    <location>
        <begin position="120"/>
        <end position="279"/>
    </location>
</feature>
<sequence length="741" mass="78548">MALGSDKTNLVSKTYLRIFLFTYPNKLSCIKMRALTKPLTLNNQTWVSSSMSIFVKTSYCQQVSSTAMVAMCSSFFPQLPTRFNGRPIYSFPAKSHFSGSFKAFSSQASNASSQDKLPANVGFLGIGIMGSPMAQNLIKSGCDVTVWNRTKSKCDPLISLGAKYKSSPEEVAASCDVTFAMLSDPESAVDVACGKHGAVSGMSSGKGYVDVSTVDGETSKYIGQQIKATGALFLEAPVSGSKKPAEDGQLIFLTAGDKSLYETVAPFLDIMGKSRFYLGDIGNGAAMKLVVNMIMGSMMASFSEGLLLSEKVGLDPSVLVEVISQGAISAPMYSMKGPSMIQSLYPTAFPLKHQQKDMRLALGLAESVSQSTPIAAAANEMYKVAKSHGLSDQDFSAVIEALKGKLQQASHTRRDSVNGELKLILKDLFFPVPSPLSDSASRVVEDRDKSALKLGFLGIGIMGFPMAQNLIKAGYNVTVWNRTKSKCDPLISLGAIYKSTPGEVAASCDVTFAMLSDPQSAVEVACGKNGAASGLSSGKGYVDVSTVDGETSQLISQHIKATGALFLEAPVSGSKKPAEDGQLIFLAAGDKSLYDSVAPYLDIMGKSKFYLGDVGNGAAMKLVVNMVMGSMMASFSEGLLLSEKVGLDPNVLIKVISQGAISAPMYSMKGPSMIQSVYPTAFPLKHQQKDMRLALGLAESVSQSTPIAAAANELYKVAKSQGLSDQDFSAVIESLKGKLQQ</sequence>
<comment type="catalytic activity">
    <reaction evidence="6">
        <text>4-hydroxybutanoate + NADP(+) = succinate semialdehyde + NADPH + H(+)</text>
        <dbReference type="Rhea" id="RHEA:26381"/>
        <dbReference type="ChEBI" id="CHEBI:15378"/>
        <dbReference type="ChEBI" id="CHEBI:16724"/>
        <dbReference type="ChEBI" id="CHEBI:57706"/>
        <dbReference type="ChEBI" id="CHEBI:57783"/>
        <dbReference type="ChEBI" id="CHEBI:58349"/>
        <dbReference type="EC" id="1.1.1.n11"/>
    </reaction>
</comment>
<evidence type="ECO:0000256" key="3">
    <source>
        <dbReference type="ARBA" id="ARBA00023002"/>
    </source>
</evidence>
<feature type="domain" description="3-hydroxyisobutyrate dehydrogenase-like NAD-binding" evidence="10">
    <location>
        <begin position="282"/>
        <end position="401"/>
    </location>
</feature>
<evidence type="ECO:0000256" key="7">
    <source>
        <dbReference type="ARBA" id="ARBA00052769"/>
    </source>
</evidence>
<keyword evidence="2" id="KW-0521">NADP</keyword>
<dbReference type="GO" id="GO:0030267">
    <property type="term" value="F:glyoxylate reductase (NADPH) activity"/>
    <property type="evidence" value="ECO:0007669"/>
    <property type="project" value="UniProtKB-EC"/>
</dbReference>
<evidence type="ECO:0000313" key="12">
    <source>
        <dbReference type="Proteomes" id="UP000583929"/>
    </source>
</evidence>
<dbReference type="SUPFAM" id="SSF48179">
    <property type="entry name" value="6-phosphogluconate dehydrogenase C-terminal domain-like"/>
    <property type="match status" value="2"/>
</dbReference>
<dbReference type="Pfam" id="PF03446">
    <property type="entry name" value="NAD_binding_2"/>
    <property type="match status" value="2"/>
</dbReference>
<dbReference type="Proteomes" id="UP000583929">
    <property type="component" value="Unassembled WGS sequence"/>
</dbReference>
<reference evidence="11 12" key="1">
    <citation type="journal article" date="2020" name="bioRxiv">
        <title>Sequence and annotation of 42 cannabis genomes reveals extensive copy number variation in cannabinoid synthesis and pathogen resistance genes.</title>
        <authorList>
            <person name="Mckernan K.J."/>
            <person name="Helbert Y."/>
            <person name="Kane L.T."/>
            <person name="Ebling H."/>
            <person name="Zhang L."/>
            <person name="Liu B."/>
            <person name="Eaton Z."/>
            <person name="Mclaughlin S."/>
            <person name="Kingan S."/>
            <person name="Baybayan P."/>
            <person name="Concepcion G."/>
            <person name="Jordan M."/>
            <person name="Riva A."/>
            <person name="Barbazuk W."/>
            <person name="Harkins T."/>
        </authorList>
    </citation>
    <scope>NUCLEOTIDE SEQUENCE [LARGE SCALE GENOMIC DNA]</scope>
    <source>
        <strain evidence="12">cv. Jamaican Lion 4</strain>
        <tissue evidence="11">Leaf</tissue>
    </source>
</reference>
<dbReference type="FunFam" id="3.40.50.720:FF:000058">
    <property type="entry name" value="Putative oxidoreductase GLYR1 homolog"/>
    <property type="match status" value="2"/>
</dbReference>
<comment type="similarity">
    <text evidence="1">Belongs to the HIBADH-related family. NP60 subfamily.</text>
</comment>
<dbReference type="GO" id="GO:0050661">
    <property type="term" value="F:NADP binding"/>
    <property type="evidence" value="ECO:0007669"/>
    <property type="project" value="InterPro"/>
</dbReference>
<dbReference type="AlphaFoldDB" id="A0A7J6HU05"/>
<feature type="domain" description="3-hydroxyisobutyrate dehydrogenase-like NAD-binding" evidence="10">
    <location>
        <begin position="615"/>
        <end position="733"/>
    </location>
</feature>
<dbReference type="Gene3D" id="1.10.1040.10">
    <property type="entry name" value="N-(1-d-carboxylethyl)-l-norvaline Dehydrogenase, domain 2"/>
    <property type="match status" value="2"/>
</dbReference>
<keyword evidence="12" id="KW-1185">Reference proteome</keyword>
<keyword evidence="5" id="KW-0520">NAD</keyword>
<protein>
    <recommendedName>
        <fullName evidence="13">Glyoxylate/succinic semialdehyde reductase 2, chloroplastic</fullName>
    </recommendedName>
</protein>
<evidence type="ECO:0000256" key="4">
    <source>
        <dbReference type="ARBA" id="ARBA00023016"/>
    </source>
</evidence>
<comment type="catalytic activity">
    <reaction evidence="7">
        <text>glycolate + NADP(+) = glyoxylate + NADPH + H(+)</text>
        <dbReference type="Rhea" id="RHEA:10992"/>
        <dbReference type="ChEBI" id="CHEBI:15378"/>
        <dbReference type="ChEBI" id="CHEBI:29805"/>
        <dbReference type="ChEBI" id="CHEBI:36655"/>
        <dbReference type="ChEBI" id="CHEBI:57783"/>
        <dbReference type="ChEBI" id="CHEBI:58349"/>
        <dbReference type="EC" id="1.1.1.79"/>
    </reaction>
</comment>
<keyword evidence="3" id="KW-0560">Oxidoreductase</keyword>
<accession>A0A7J6HU05</accession>
<dbReference type="EMBL" id="JAATIQ010000029">
    <property type="protein sequence ID" value="KAF4398158.1"/>
    <property type="molecule type" value="Genomic_DNA"/>
</dbReference>
<comment type="function">
    <text evidence="8">Catalyzes the NADPH-dependent reduction of glyoxylate to glycolate as well as succinic semialdehyde (SSA) to gamma-hydroxybutyrate in vitro. May function in redox homeostasis and play a role in oxidative stress tolerance by detoxifying glyoxylate and SSA generated in glycolate metabolism and GABA metabolism, respectively.</text>
</comment>
<dbReference type="InterPro" id="IPR008927">
    <property type="entry name" value="6-PGluconate_DH-like_C_sf"/>
</dbReference>
<evidence type="ECO:0000259" key="9">
    <source>
        <dbReference type="Pfam" id="PF03446"/>
    </source>
</evidence>
<evidence type="ECO:0008006" key="13">
    <source>
        <dbReference type="Google" id="ProtNLM"/>
    </source>
</evidence>
<dbReference type="FunFam" id="1.10.1040.10:FF:000016">
    <property type="entry name" value="Glyoxylate/succinic semialdehyde reductase 2"/>
    <property type="match status" value="2"/>
</dbReference>
<feature type="domain" description="6-phosphogluconate dehydrogenase NADP-binding" evidence="9">
    <location>
        <begin position="453"/>
        <end position="612"/>
    </location>
</feature>
<dbReference type="GO" id="GO:0051287">
    <property type="term" value="F:NAD binding"/>
    <property type="evidence" value="ECO:0007669"/>
    <property type="project" value="InterPro"/>
</dbReference>
<evidence type="ECO:0000256" key="8">
    <source>
        <dbReference type="ARBA" id="ARBA00056683"/>
    </source>
</evidence>
<dbReference type="InterPro" id="IPR006115">
    <property type="entry name" value="6PGDH_NADP-bd"/>
</dbReference>
<evidence type="ECO:0000256" key="5">
    <source>
        <dbReference type="ARBA" id="ARBA00023027"/>
    </source>
</evidence>
<evidence type="ECO:0000313" key="11">
    <source>
        <dbReference type="EMBL" id="KAF4398158.1"/>
    </source>
</evidence>
<dbReference type="Pfam" id="PF14833">
    <property type="entry name" value="NAD_binding_11"/>
    <property type="match status" value="2"/>
</dbReference>
<dbReference type="SUPFAM" id="SSF51735">
    <property type="entry name" value="NAD(P)-binding Rossmann-fold domains"/>
    <property type="match status" value="2"/>
</dbReference>
<name>A0A7J6HU05_CANSA</name>
<dbReference type="InterPro" id="IPR036291">
    <property type="entry name" value="NAD(P)-bd_dom_sf"/>
</dbReference>
<evidence type="ECO:0000256" key="1">
    <source>
        <dbReference type="ARBA" id="ARBA00007598"/>
    </source>
</evidence>
<dbReference type="PANTHER" id="PTHR43580">
    <property type="entry name" value="OXIDOREDUCTASE GLYR1-RELATED"/>
    <property type="match status" value="1"/>
</dbReference>
<evidence type="ECO:0000256" key="2">
    <source>
        <dbReference type="ARBA" id="ARBA00022857"/>
    </source>
</evidence>